<protein>
    <submittedName>
        <fullName evidence="1">Acid shock protein</fullName>
    </submittedName>
</protein>
<gene>
    <name evidence="1" type="primary">asr</name>
    <name evidence="1" type="ORF">HMPREF9123_0093</name>
</gene>
<dbReference type="EMBL" id="AFAY01000003">
    <property type="protein sequence ID" value="EGF12113.1"/>
    <property type="molecule type" value="Genomic_DNA"/>
</dbReference>
<evidence type="ECO:0000313" key="1">
    <source>
        <dbReference type="EMBL" id="EGF12113.1"/>
    </source>
</evidence>
<accession>F2B8P0</accession>
<proteinExistence type="predicted"/>
<keyword evidence="2" id="KW-1185">Reference proteome</keyword>
<reference evidence="1 2" key="1">
    <citation type="submission" date="2011-02" db="EMBL/GenBank/DDBJ databases">
        <authorList>
            <person name="Muzny D."/>
            <person name="Qin X."/>
            <person name="Deng J."/>
            <person name="Jiang H."/>
            <person name="Liu Y."/>
            <person name="Qu J."/>
            <person name="Song X.-Z."/>
            <person name="Zhang L."/>
            <person name="Thornton R."/>
            <person name="Coyle M."/>
            <person name="Francisco L."/>
            <person name="Jackson L."/>
            <person name="Javaid M."/>
            <person name="Korchina V."/>
            <person name="Kovar C."/>
            <person name="Mata R."/>
            <person name="Mathew T."/>
            <person name="Ngo R."/>
            <person name="Nguyen L."/>
            <person name="Nguyen N."/>
            <person name="Okwuonu G."/>
            <person name="Ongeri F."/>
            <person name="Pham C."/>
            <person name="Simmons D."/>
            <person name="Wilczek-Boney K."/>
            <person name="Hale W."/>
            <person name="Jakkamsetti A."/>
            <person name="Pham P."/>
            <person name="Ruth R."/>
            <person name="San Lucas F."/>
            <person name="Warren J."/>
            <person name="Zhang J."/>
            <person name="Zhao Z."/>
            <person name="Zhou C."/>
            <person name="Zhu D."/>
            <person name="Lee S."/>
            <person name="Bess C."/>
            <person name="Blankenburg K."/>
            <person name="Forbes L."/>
            <person name="Fu Q."/>
            <person name="Gubbala S."/>
            <person name="Hirani K."/>
            <person name="Jayaseelan J.C."/>
            <person name="Lara F."/>
            <person name="Munidasa M."/>
            <person name="Palculict T."/>
            <person name="Patil S."/>
            <person name="Pu L.-L."/>
            <person name="Saada N."/>
            <person name="Tang L."/>
            <person name="Weissenberger G."/>
            <person name="Zhu Y."/>
            <person name="Hemphill L."/>
            <person name="Shang Y."/>
            <person name="Youmans B."/>
            <person name="Ayvaz T."/>
            <person name="Ross M."/>
            <person name="Santibanez J."/>
            <person name="Aqrawi P."/>
            <person name="Gross S."/>
            <person name="Joshi V."/>
            <person name="Fowler G."/>
            <person name="Nazareth L."/>
            <person name="Reid J."/>
            <person name="Worley K."/>
            <person name="Petrosino J."/>
            <person name="Highlander S."/>
            <person name="Gibbs R."/>
        </authorList>
    </citation>
    <scope>NUCLEOTIDE SEQUENCE [LARGE SCALE GENOMIC DNA]</scope>
    <source>
        <strain evidence="1 2">ATCC BAA-1200</strain>
    </source>
</reference>
<organism evidence="1 2">
    <name type="scientific">Neisseria bacilliformis ATCC BAA-1200</name>
    <dbReference type="NCBI Taxonomy" id="888742"/>
    <lineage>
        <taxon>Bacteria</taxon>
        <taxon>Pseudomonadati</taxon>
        <taxon>Pseudomonadota</taxon>
        <taxon>Betaproteobacteria</taxon>
        <taxon>Neisseriales</taxon>
        <taxon>Neisseriaceae</taxon>
        <taxon>Neisseria</taxon>
    </lineage>
</organism>
<comment type="caution">
    <text evidence="1">The sequence shown here is derived from an EMBL/GenBank/DDBJ whole genome shotgun (WGS) entry which is preliminary data.</text>
</comment>
<dbReference type="Proteomes" id="UP000004105">
    <property type="component" value="Unassembled WGS sequence"/>
</dbReference>
<sequence length="104" mass="11268">MAILLKKQGYLPLWGRYPKGSEKSAFVTAAFAEQRTTTVCTAACGQPAQPAATDHHKRVQRQQQPATTAELAHAVQNTRMSVEVFVEMAFNTKQAFGSSGKTVG</sequence>
<dbReference type="AlphaFoldDB" id="F2B8P0"/>
<name>F2B8P0_9NEIS</name>
<dbReference type="HOGENOM" id="CLU_2247129_0_0_4"/>
<evidence type="ECO:0000313" key="2">
    <source>
        <dbReference type="Proteomes" id="UP000004105"/>
    </source>
</evidence>